<reference evidence="1 2" key="1">
    <citation type="submission" date="2012-08" db="EMBL/GenBank/DDBJ databases">
        <title>Oryza genome evolution.</title>
        <authorList>
            <person name="Wing R.A."/>
        </authorList>
    </citation>
    <scope>NUCLEOTIDE SEQUENCE</scope>
</reference>
<evidence type="ECO:0000313" key="2">
    <source>
        <dbReference type="Proteomes" id="UP000032180"/>
    </source>
</evidence>
<accession>A0A0D9XFF8</accession>
<dbReference type="Proteomes" id="UP000032180">
    <property type="component" value="Chromosome 9"/>
</dbReference>
<name>A0A0D9XFF8_9ORYZ</name>
<keyword evidence="2" id="KW-1185">Reference proteome</keyword>
<reference evidence="2" key="2">
    <citation type="submission" date="2013-12" db="EMBL/GenBank/DDBJ databases">
        <authorList>
            <person name="Yu Y."/>
            <person name="Lee S."/>
            <person name="de Baynast K."/>
            <person name="Wissotski M."/>
            <person name="Liu L."/>
            <person name="Talag J."/>
            <person name="Goicoechea J."/>
            <person name="Angelova A."/>
            <person name="Jetty R."/>
            <person name="Kudrna D."/>
            <person name="Golser W."/>
            <person name="Rivera L."/>
            <person name="Zhang J."/>
            <person name="Wing R."/>
        </authorList>
    </citation>
    <scope>NUCLEOTIDE SEQUENCE</scope>
</reference>
<protein>
    <submittedName>
        <fullName evidence="1">Uncharacterized protein</fullName>
    </submittedName>
</protein>
<evidence type="ECO:0000313" key="1">
    <source>
        <dbReference type="EnsemblPlants" id="LPERR09G11970.1"/>
    </source>
</evidence>
<dbReference type="Gramene" id="LPERR09G11970.1">
    <property type="protein sequence ID" value="LPERR09G11970.1"/>
    <property type="gene ID" value="LPERR09G11970"/>
</dbReference>
<sequence length="161" mass="17701">MAVVAITSLDEAELAARELGGPHVDVHIESVVLNEAPAMAAILSPLFEEYGWRIGNIRRLLNLAGIDEHLSVVVDVHLPRLNSDVRDPNALALLRVSGTTIIRLARRVGGPSAADYVTFGNRITRLAHHIHQPRRNDGELRQRIGQAVVNVNQLKGARFDF</sequence>
<dbReference type="AlphaFoldDB" id="A0A0D9XFF8"/>
<proteinExistence type="predicted"/>
<organism evidence="1 2">
    <name type="scientific">Leersia perrieri</name>
    <dbReference type="NCBI Taxonomy" id="77586"/>
    <lineage>
        <taxon>Eukaryota</taxon>
        <taxon>Viridiplantae</taxon>
        <taxon>Streptophyta</taxon>
        <taxon>Embryophyta</taxon>
        <taxon>Tracheophyta</taxon>
        <taxon>Spermatophyta</taxon>
        <taxon>Magnoliopsida</taxon>
        <taxon>Liliopsida</taxon>
        <taxon>Poales</taxon>
        <taxon>Poaceae</taxon>
        <taxon>BOP clade</taxon>
        <taxon>Oryzoideae</taxon>
        <taxon>Oryzeae</taxon>
        <taxon>Oryzinae</taxon>
        <taxon>Leersia</taxon>
    </lineage>
</organism>
<reference evidence="1" key="3">
    <citation type="submission" date="2015-04" db="UniProtKB">
        <authorList>
            <consortium name="EnsemblPlants"/>
        </authorList>
    </citation>
    <scope>IDENTIFICATION</scope>
</reference>
<dbReference type="HOGENOM" id="CLU_1605314_0_0_1"/>
<dbReference type="EnsemblPlants" id="LPERR09G11970.1">
    <property type="protein sequence ID" value="LPERR09G11970.1"/>
    <property type="gene ID" value="LPERR09G11970"/>
</dbReference>